<evidence type="ECO:0000259" key="4">
    <source>
        <dbReference type="PROSITE" id="PS51186"/>
    </source>
</evidence>
<dbReference type="STRING" id="477641.MODMU_1865"/>
<evidence type="ECO:0000256" key="1">
    <source>
        <dbReference type="ARBA" id="ARBA00022679"/>
    </source>
</evidence>
<evidence type="ECO:0000313" key="6">
    <source>
        <dbReference type="Proteomes" id="UP000006461"/>
    </source>
</evidence>
<keyword evidence="2" id="KW-0012">Acyltransferase</keyword>
<dbReference type="InterPro" id="IPR000182">
    <property type="entry name" value="GNAT_dom"/>
</dbReference>
<dbReference type="InterPro" id="IPR050832">
    <property type="entry name" value="Bact_Acetyltransf"/>
</dbReference>
<evidence type="ECO:0000256" key="2">
    <source>
        <dbReference type="ARBA" id="ARBA00023315"/>
    </source>
</evidence>
<evidence type="ECO:0000256" key="3">
    <source>
        <dbReference type="SAM" id="MobiDB-lite"/>
    </source>
</evidence>
<dbReference type="Gene3D" id="3.40.630.30">
    <property type="match status" value="1"/>
</dbReference>
<dbReference type="CDD" id="cd04301">
    <property type="entry name" value="NAT_SF"/>
    <property type="match status" value="1"/>
</dbReference>
<dbReference type="HOGENOM" id="CLU_096760_0_0_11"/>
<dbReference type="KEGG" id="mmar:MODMU_1865"/>
<dbReference type="OrthoDB" id="572496at2"/>
<dbReference type="SUPFAM" id="SSF55729">
    <property type="entry name" value="Acyl-CoA N-acyltransferases (Nat)"/>
    <property type="match status" value="1"/>
</dbReference>
<dbReference type="OMA" id="FREVPWN"/>
<reference evidence="5 6" key="1">
    <citation type="journal article" date="2012" name="J. Bacteriol.">
        <title>Genome Sequence of Radiation-Resistant Modestobacter marinus Strain BC501, a Representative Actinobacterium That Thrives on Calcareous Stone Surfaces.</title>
        <authorList>
            <person name="Normand P."/>
            <person name="Gury J."/>
            <person name="Pujic P."/>
            <person name="Chouaia B."/>
            <person name="Crotti E."/>
            <person name="Brusetti L."/>
            <person name="Daffonchio D."/>
            <person name="Vacherie B."/>
            <person name="Barbe V."/>
            <person name="Medigue C."/>
            <person name="Calteau A."/>
            <person name="Ghodhbane-Gtari F."/>
            <person name="Essoussi I."/>
            <person name="Nouioui I."/>
            <person name="Abbassi-Ghozzi I."/>
            <person name="Gtari M."/>
        </authorList>
    </citation>
    <scope>NUCLEOTIDE SEQUENCE [LARGE SCALE GENOMIC DNA]</scope>
    <source>
        <strain evidence="6">BC 501</strain>
    </source>
</reference>
<dbReference type="PANTHER" id="PTHR43877:SF1">
    <property type="entry name" value="ACETYLTRANSFERASE"/>
    <property type="match status" value="1"/>
</dbReference>
<evidence type="ECO:0000313" key="5">
    <source>
        <dbReference type="EMBL" id="CCH87302.1"/>
    </source>
</evidence>
<gene>
    <name evidence="5" type="ordered locus">MODMU_1865</name>
</gene>
<name>I4EV89_MODI5</name>
<protein>
    <submittedName>
        <fullName evidence="5">GCN5-related N-acetyltransferase</fullName>
    </submittedName>
</protein>
<dbReference type="Proteomes" id="UP000006461">
    <property type="component" value="Chromosome"/>
</dbReference>
<dbReference type="EMBL" id="FO203431">
    <property type="protein sequence ID" value="CCH87302.1"/>
    <property type="molecule type" value="Genomic_DNA"/>
</dbReference>
<feature type="region of interest" description="Disordered" evidence="3">
    <location>
        <begin position="153"/>
        <end position="175"/>
    </location>
</feature>
<dbReference type="PANTHER" id="PTHR43877">
    <property type="entry name" value="AMINOALKYLPHOSPHONATE N-ACETYLTRANSFERASE-RELATED-RELATED"/>
    <property type="match status" value="1"/>
</dbReference>
<dbReference type="Pfam" id="PF13508">
    <property type="entry name" value="Acetyltransf_7"/>
    <property type="match status" value="1"/>
</dbReference>
<proteinExistence type="predicted"/>
<keyword evidence="1" id="KW-0808">Transferase</keyword>
<sequence>MLERGIKVRTADAADLTELAAVERAADELFVPLGITDLPPPPSAAERGRSWRVLVAGRPVRGFAVLELVDGAVHLEQLSVDPAWSRRGTGAALLAATVQAAQEHGADRVTLITYADVPWNAPFYERHGWRSVDQPTPGLRALREHEKALGLDRHGPRTVMSRSVSPALRAGTGRP</sequence>
<dbReference type="GO" id="GO:0016747">
    <property type="term" value="F:acyltransferase activity, transferring groups other than amino-acyl groups"/>
    <property type="evidence" value="ECO:0007669"/>
    <property type="project" value="InterPro"/>
</dbReference>
<dbReference type="AlphaFoldDB" id="I4EV89"/>
<dbReference type="eggNOG" id="COG0456">
    <property type="taxonomic scope" value="Bacteria"/>
</dbReference>
<feature type="domain" description="N-acetyltransferase" evidence="4">
    <location>
        <begin position="6"/>
        <end position="149"/>
    </location>
</feature>
<organism evidence="5 6">
    <name type="scientific">Modestobacter italicus (strain DSM 44449 / CECT 9708 / BC 501)</name>
    <dbReference type="NCBI Taxonomy" id="2732864"/>
    <lineage>
        <taxon>Bacteria</taxon>
        <taxon>Bacillati</taxon>
        <taxon>Actinomycetota</taxon>
        <taxon>Actinomycetes</taxon>
        <taxon>Geodermatophilales</taxon>
        <taxon>Geodermatophilaceae</taxon>
        <taxon>Modestobacter</taxon>
    </lineage>
</organism>
<dbReference type="PROSITE" id="PS51186">
    <property type="entry name" value="GNAT"/>
    <property type="match status" value="1"/>
</dbReference>
<accession>I4EV89</accession>
<keyword evidence="6" id="KW-1185">Reference proteome</keyword>
<dbReference type="InterPro" id="IPR016181">
    <property type="entry name" value="Acyl_CoA_acyltransferase"/>
</dbReference>